<feature type="non-terminal residue" evidence="1">
    <location>
        <position position="1"/>
    </location>
</feature>
<reference evidence="1 2" key="1">
    <citation type="submission" date="2024-05" db="EMBL/GenBank/DDBJ databases">
        <authorList>
            <person name="Wallberg A."/>
        </authorList>
    </citation>
    <scope>NUCLEOTIDE SEQUENCE [LARGE SCALE GENOMIC DNA]</scope>
</reference>
<keyword evidence="2" id="KW-1185">Reference proteome</keyword>
<organism evidence="1 2">
    <name type="scientific">Meganyctiphanes norvegica</name>
    <name type="common">Northern krill</name>
    <name type="synonym">Thysanopoda norvegica</name>
    <dbReference type="NCBI Taxonomy" id="48144"/>
    <lineage>
        <taxon>Eukaryota</taxon>
        <taxon>Metazoa</taxon>
        <taxon>Ecdysozoa</taxon>
        <taxon>Arthropoda</taxon>
        <taxon>Crustacea</taxon>
        <taxon>Multicrustacea</taxon>
        <taxon>Malacostraca</taxon>
        <taxon>Eumalacostraca</taxon>
        <taxon>Eucarida</taxon>
        <taxon>Euphausiacea</taxon>
        <taxon>Euphausiidae</taxon>
        <taxon>Meganyctiphanes</taxon>
    </lineage>
</organism>
<evidence type="ECO:0000313" key="1">
    <source>
        <dbReference type="EMBL" id="CAL4121778.1"/>
    </source>
</evidence>
<sequence>NCHQPFPLEYYLNVDVKIRREIFYKNVKRGDLLCGRILSHRSSGHYYINIFAAVGDGKRKDLVDCDVVAHMKSDDTHPEIEKSNSYGNWKINTELFLEVLEVINHGDGPRLHVGTKGITLNRYQIKK</sequence>
<proteinExistence type="predicted"/>
<protein>
    <submittedName>
        <fullName evidence="1">Uncharacterized protein</fullName>
    </submittedName>
</protein>
<comment type="caution">
    <text evidence="1">The sequence shown here is derived from an EMBL/GenBank/DDBJ whole genome shotgun (WGS) entry which is preliminary data.</text>
</comment>
<name>A0AAV2R9Y2_MEGNR</name>
<gene>
    <name evidence="1" type="ORF">MNOR_LOCUS22640</name>
</gene>
<dbReference type="AlphaFoldDB" id="A0AAV2R9Y2"/>
<dbReference type="EMBL" id="CAXKWB010019264">
    <property type="protein sequence ID" value="CAL4121778.1"/>
    <property type="molecule type" value="Genomic_DNA"/>
</dbReference>
<accession>A0AAV2R9Y2</accession>
<evidence type="ECO:0000313" key="2">
    <source>
        <dbReference type="Proteomes" id="UP001497623"/>
    </source>
</evidence>
<feature type="non-terminal residue" evidence="1">
    <location>
        <position position="127"/>
    </location>
</feature>
<dbReference type="Proteomes" id="UP001497623">
    <property type="component" value="Unassembled WGS sequence"/>
</dbReference>